<dbReference type="InterPro" id="IPR046839">
    <property type="entry name" value="ABC_toxin_N"/>
</dbReference>
<evidence type="ECO:0000259" key="5">
    <source>
        <dbReference type="Pfam" id="PF20220"/>
    </source>
</evidence>
<reference evidence="6" key="1">
    <citation type="submission" date="2021-03" db="EMBL/GenBank/DDBJ databases">
        <authorList>
            <person name="Kanchanasin P."/>
            <person name="Saeng-In P."/>
            <person name="Phongsopitanun W."/>
            <person name="Yuki M."/>
            <person name="Kudo T."/>
            <person name="Ohkuma M."/>
            <person name="Tanasupawat S."/>
        </authorList>
    </citation>
    <scope>NUCLEOTIDE SEQUENCE</scope>
    <source>
        <strain evidence="6">GKU 128</strain>
    </source>
</reference>
<dbReference type="Pfam" id="PF00045">
    <property type="entry name" value="Hemopexin"/>
    <property type="match status" value="5"/>
</dbReference>
<dbReference type="Pfam" id="PF18276">
    <property type="entry name" value="TcA_TcB_BD"/>
    <property type="match status" value="1"/>
</dbReference>
<dbReference type="Gene3D" id="2.110.10.10">
    <property type="entry name" value="Hemopexin-like domain"/>
    <property type="match status" value="12"/>
</dbReference>
<evidence type="ECO:0000259" key="3">
    <source>
        <dbReference type="Pfam" id="PF18276"/>
    </source>
</evidence>
<dbReference type="Pfam" id="PF18413">
    <property type="entry name" value="Neuraminidase"/>
    <property type="match status" value="1"/>
</dbReference>
<accession>A0A939PKB3</accession>
<keyword evidence="1" id="KW-0175">Coiled coil</keyword>
<evidence type="ECO:0008006" key="8">
    <source>
        <dbReference type="Google" id="ProtNLM"/>
    </source>
</evidence>
<dbReference type="PROSITE" id="PS51642">
    <property type="entry name" value="HEMOPEXIN_2"/>
    <property type="match status" value="12"/>
</dbReference>
<dbReference type="EMBL" id="JAGEOJ010000014">
    <property type="protein sequence ID" value="MBO2451668.1"/>
    <property type="molecule type" value="Genomic_DNA"/>
</dbReference>
<feature type="coiled-coil region" evidence="1">
    <location>
        <begin position="3990"/>
        <end position="4017"/>
    </location>
</feature>
<evidence type="ECO:0000256" key="1">
    <source>
        <dbReference type="SAM" id="Coils"/>
    </source>
</evidence>
<feature type="domain" description="Neuraminidase-like" evidence="4">
    <location>
        <begin position="2682"/>
        <end position="2815"/>
    </location>
</feature>
<feature type="domain" description="ABC toxin N-terminal" evidence="5">
    <location>
        <begin position="2533"/>
        <end position="2652"/>
    </location>
</feature>
<proteinExistence type="predicted"/>
<dbReference type="SUPFAM" id="SSF50923">
    <property type="entry name" value="Hemopexin-like domain"/>
    <property type="match status" value="9"/>
</dbReference>
<feature type="region of interest" description="Disordered" evidence="2">
    <location>
        <begin position="3677"/>
        <end position="3698"/>
    </location>
</feature>
<dbReference type="InterPro" id="IPR041079">
    <property type="entry name" value="Neuraminidase-like"/>
</dbReference>
<evidence type="ECO:0000313" key="7">
    <source>
        <dbReference type="Proteomes" id="UP000669179"/>
    </source>
</evidence>
<feature type="domain" description="Tc toxin complex TcA C-terminal TcB-binding" evidence="3">
    <location>
        <begin position="3995"/>
        <end position="4279"/>
    </location>
</feature>
<comment type="caution">
    <text evidence="6">The sequence shown here is derived from an EMBL/GenBank/DDBJ whole genome shotgun (WGS) entry which is preliminary data.</text>
</comment>
<protein>
    <recommendedName>
        <fullName evidence="8">Hemopexin</fullName>
    </recommendedName>
</protein>
<sequence length="4410" mass="482612">MLRDESSPAYAELFGELDFRGDDDARSVYSPAAYFVDLLALLEGTFDRPELLERRPGLKKVLLDHDNTYVETPYLDIVNEVLEAIVGATSPPYQVLRTRTHPLGLPFSLQNARLQQYLDLLQVTPEELYRLFAATVDHDLLAREYLRMSWDDVKVVTSAVTSAKDLAAAYGAGSLDELEGTERLAEALGLNGDELRELVTASPPVTVSADGTKLAWPTGVKAADKITWFDRANRLIRLTRMTGLSITDLDLTVDTYCGGGIDKPAVRALAAVVRLRREHDLTVTDVCRLVVPIEADEVQGCAGDILADRNKDYRFRLAGQINVAESEIVAIVRRYRERYADAEFSPFDRGDTGLPAIGLLHRAGQLASALGIMADELFDVLVALESDPSQRRYTTFPVIGAPPDGVADCFKILEGGQPAESLWLAQTLFAAVAWMQRDGFSGEDLTSILGGRPEATADDSLDALAQGVEDAFDGVAFAPALLTSDRFGERAAKVVHDVLTAYKNGVVSPADDRLLRIEADVAAAAAYDGVTDLGVVVPEDFYGLGLGDRLQTKIYGNLVRLGVLQADGLLAIDTTDDLRLANDFSGLQEILFKMIGAVVNGTAAFYPSDLADLGLAPDLQTELYDNLVFNGYLAEEGDLIDPDFFLEPDNQALFEVNARLDDAAGPVQDLLDARLTAFDENTVPLDTDIFADLRFTDARLEALTSSLMFNGYLDDEGYFTDMAAFLDLSVQEFSVALEFYPQRAAILDAIQSQIAAYRTELSTLTLDDFAELADEVMAARVMTALDGVYTDGGRVADEELFADPAGTVELGQGFTDVEEATVFAQIGVVLEDEKPYRLDPAAIMDLGFDEDERDALLTLLVEAGDLTAGLAVAEDRLAYFRNVNNALAYDLPGFEDFTQDVFFLLHAVAGETAGAVNEIVGLLDQRAEEQHQALYGVAADVYGVPTATAAAICEAITGGAEEALDVLVAPVLTDDLTDPHLKLCHRRIRRFALLAAKLGLDPVETAAVFADQDLVGKFPENLAMPPGMQRFDALLEGWDDKVYLFAGTSYWTYDAHSYALASRTPKQLNELSPRFAGLTEIDAAFTLPSGVEWIIGHGSDGVSRAFTRDHGATRWAPKEQIWGQVRNAFTDPARIDGAFADSDGRTFLFAGDQYVRYSASGQTPPDYSEVDEGYPRPISEWREREGLDQALAGPTDAFQAPDGTIYVISGDAAGWGLVRSAFDDLERLDAAYASPSAVHLFAGGQTVQYSDSVENAEVHVDEGYPRKIEDVPPRFESGIDAGFTDAQGRRHLFRNGRTITLPDDGLIDVATESRWGILSGVLPSGKVDSALAGLDGSTYLFSGTTYLRYSTDDYSAVDPGYPQSIAKDWAGLTSVDASFVMDGATYLFGAGGMLFELPEELYDDVTGSTNGTLTPALVNRFAEHGLTLTGLTGKTPEWTLTTVEGITVKVRAEGLRMKAYGDGSRFYVRYSSNDYRTPDRGFPKPLSDNWWNMPAGMQLGPVDAVFTARDEHTYLFAGGTFVRFDARHRWWSEPMSLAQHWDSIPFDAVDAAFVGHDGATYLFYRDRFVRYSTRDYTEVDDGFPENVAGHWDNVRNDIQRTGTVDAALIREIIEKIDGVDVLNSYTYLFSGDQYVRYTGANHAHVDPGYPRLIDDLDSEPGMAAIDDLDLFADSDASGNTAPERIDAAFADRRTVYLFTGGSMHAVSASTYRKYDDLGLDQVNCAFIEDGTVVVEGAYFEGDNGWTKRSALEGGIVGGAVAASGFRPRTLRTVPENYRTDLDSVLMGADGNVYIFKGAQCFNTQLNRAYPLAEEWGRPRNTVYQENAVDAAFVGRDGKTYLFAGDQFISYTAPTSTAPTSTAPTSTAPTSAGTPTLDTTIEGDPKPIADSWGGLTSVRLAYVQDGVTYLFERPDETGTMRYVAYSGADYTTPDEDYPAITDDAHFDAPGGFPFPDAVLFEGQTMILLSGEECVSYNPPTDHWSMVRPIERLWPGFGAGLDDPDHLHTAFTSLDGATYFFYGDTYARFADHAFGPREAIRERWGLSKNPFVTGDAGIDAAFVWMGEQTYLFSGDHYVRYSGDDYTAIDPGYPKKTAVNLRQEDPFRNLPETFEDALDGPPDAVIGNDRTILILIGGSCHAVSPDAATTYPLTALGRVRNTILAGNKIDAALVADRKVLLFAGDQYVRYSTSDYSYVDDGYPKSLDDLRTDLDVPSPLPPPFYDGIDAAFRGPDHKAYLFKDKQYLTDSGAQPITALWGKVRNAFTATPGRLDAALVSADGDLYAFAGGQYVRYSAGSSSSSSTSENMPEGAFGYVDPGFPRTVEDDWGDLPQDFEDGPDGAFSFEGRTYLSKGGEYVRYSGDDLTEVDETFPQDFRHRWAGVSDYRISDLHTIVRFVDLVRSKPEGLADLFVTGTDDPYQYLGDTFGWDVGEIRWARRNSGLITVGTAEEEEVEIEFLLALVDLFATVRKFGTGPSEIYDAVWSKLYLPPPTPPGPTDLPDITAPADELYALLERNNSPADWAKIKVQLQNDLNVARRDALLAALMPHDTTSRQLFEQYLIDVDMGKEGTTSRVREAIAATQLYIHRYLLDLEDVRLRDGADPDEVRAQVKTWWAWMKNYRIWEANRKVFLYPENYIRPELRPQKTPAFKSLEDDLLQNEITQDAVQAAYKRYLDEYTEVSRLAIAGGYVYTEDGAPANHRKLVLFGRTRTEPRRYYFRSAEFRDGERLSATWEPWQKVDAQIDAERVDPVHAFGRVFVFWPVVQVVPQADLSTTSITTKAQDGGQKVTAPPPQYRVRVMYSFRNLNGEWVAAQELASGPAQIGQITDVGLYVQASRNLPGGSVHDSIVVQLGYKVGLPGLVGVDVPPVAYTLTPELYTLPATSVTVPPARSAELKRIFDEPTETPVDPAGVVRFNAPADSTDGPWQSIDHKGGSFLCRPAAGPTATPPLIDLPGNPYNLPTNWSRIDAAFQLPARNGISTTYFFDNSVDNGTQVKGPTFISVGSDKVANQQQRKPTAETFGIIANNLTRTGVVDAALVRGDQIFLFSGDEYYLYSKSSFGVLAKDYPKKLAGNRDNLPGWPKIDLAISLAPNLEVFYSRDQNAYAISGTLGTLRQITDWSVPTATTKIDGVVFRSGKANIIFGGKYIRLGTDGKLDPKSDGKPDTWPKNVSDNPDLPQNGILGPSFPLGQSTVAFNNTAGTYTIDSGTPIQSRLLGRSQNEIVSTGIVNAAYLDGNSLFLISSTEYVRYTLNADKTVPDFIDANYPKALGQSLDMVFAREDAFYVFSGSNYGTLEKGKEPDTKVAMESIGGDWRCLPAGFPTEPGGALDGTDTLFIFQGAKYVAYSKSDGVLQPYESAARPNEIIRLTSSTASELNRRLLVGGVDALLDPSTQEWDEVPKFSATVTDGTTIKVRQSVANAGVPVGSHLDFDSSNGLYYWEIFFHAPLLIAQALNDAQRFDDARGWYEYVFDPTERRQYWRFLPFLAVDVGALVTACRADLAEIGNATLTTQVNLVLAAIEPMAPAFLQARTLTKAEETTLAGYAGTGLKGVRDAVAALPATPAKVRLAERVEMIGQLLRQYRLMGDRDTQLDTYLNDPFDPHAIAALRPAAYRRSTVMAYIDNLLDWGDMLFRQYTMESIDEARMLYITAYDLLGERPYNLGPRALAPAATYDQLEDAVPTDTDGDGDVDSADTPPTGGTVVEHLTARGALLEGAGEVHAGVANPYFYVPDNTAFLEYWDRVEDRLRKIRASLDIMGISRPVPLFEPPADVMALVAGAAKGAAIDQITAGAALPVPAYKFAFLQRRAADLADRLKGLAGDLLGAFERRDAEQLSLLQNRQESEILTMTRDLRTTALQIAREELGQAQAALDAANGRVAYYQQQIANGLSALQEAQIAMMSTAIAAHFTSGILKIGAAVASAAPQTHIGPFILGISEGGDEIGESLRTGAEVSESFGEGFGMLGELLGIRADQQSQQQDWQLQLAMAQGDVKQITHQVQTAELQVVVAQRELDILERQIKQGAEVTAFLTGKFAGAELYGWMVGRLSGLYFQTYGLAYGTARAAERAYQFESGDTRSFIQPTYWDSKRNGLMAAESLSLDLDRLAQAQSDGAVRDLEITKHVSLLALDPLAALALRNDGKCEFALPEELFDRDFPGHFRRQIRTVSVSFDTADGPVGVNATLTQLDSKTVMEADAKAVKYLLDPKGDMPASLRGDWRSSQQIALSDLVDGQDNNGLFELRYDDDRFVPFEGTGAVSRWRLEARRAPRDLVDVTITVKYTAQQGGDAFATAVKGMLKPYATAAYFDVATEFADAWNEFLTGDSAELYLPITEDELPGITGRQITGIYARYDLQDASAQARFLVNGDQQLALENGKQLRTPGLTVGGWMLTFEGDKSVLADLGLILSYRAAAQ</sequence>
<organism evidence="6 7">
    <name type="scientific">Actinomadura barringtoniae</name>
    <dbReference type="NCBI Taxonomy" id="1427535"/>
    <lineage>
        <taxon>Bacteria</taxon>
        <taxon>Bacillati</taxon>
        <taxon>Actinomycetota</taxon>
        <taxon>Actinomycetes</taxon>
        <taxon>Streptosporangiales</taxon>
        <taxon>Thermomonosporaceae</taxon>
        <taxon>Actinomadura</taxon>
    </lineage>
</organism>
<feature type="compositionally biased region" description="Low complexity" evidence="2">
    <location>
        <begin position="1854"/>
        <end position="1875"/>
    </location>
</feature>
<keyword evidence="7" id="KW-1185">Reference proteome</keyword>
<evidence type="ECO:0000259" key="4">
    <source>
        <dbReference type="Pfam" id="PF18413"/>
    </source>
</evidence>
<dbReference type="SMART" id="SM00120">
    <property type="entry name" value="HX"/>
    <property type="match status" value="18"/>
</dbReference>
<dbReference type="InterPro" id="IPR040840">
    <property type="entry name" value="TcA_TcB_BD"/>
</dbReference>
<dbReference type="Pfam" id="PF20220">
    <property type="entry name" value="ABC_toxin_N"/>
    <property type="match status" value="1"/>
</dbReference>
<gene>
    <name evidence="6" type="ORF">J4573_31575</name>
</gene>
<dbReference type="RefSeq" id="WP_208259581.1">
    <property type="nucleotide sequence ID" value="NZ_JAGEOJ010000014.1"/>
</dbReference>
<evidence type="ECO:0000313" key="6">
    <source>
        <dbReference type="EMBL" id="MBO2451668.1"/>
    </source>
</evidence>
<name>A0A939PKB3_9ACTN</name>
<feature type="region of interest" description="Disordered" evidence="2">
    <location>
        <begin position="1854"/>
        <end position="1887"/>
    </location>
</feature>
<dbReference type="InterPro" id="IPR036375">
    <property type="entry name" value="Hemopexin-like_dom_sf"/>
</dbReference>
<evidence type="ECO:0000256" key="2">
    <source>
        <dbReference type="SAM" id="MobiDB-lite"/>
    </source>
</evidence>
<dbReference type="InterPro" id="IPR018487">
    <property type="entry name" value="Hemopexin-like_repeat"/>
</dbReference>
<dbReference type="Proteomes" id="UP000669179">
    <property type="component" value="Unassembled WGS sequence"/>
</dbReference>